<dbReference type="InterPro" id="IPR010084">
    <property type="entry name" value="FabZ"/>
</dbReference>
<organism evidence="10 11">
    <name type="scientific">Dyella solisilvae</name>
    <dbReference type="NCBI Taxonomy" id="1920168"/>
    <lineage>
        <taxon>Bacteria</taxon>
        <taxon>Pseudomonadati</taxon>
        <taxon>Pseudomonadota</taxon>
        <taxon>Gammaproteobacteria</taxon>
        <taxon>Lysobacterales</taxon>
        <taxon>Rhodanobacteraceae</taxon>
        <taxon>Dyella</taxon>
    </lineage>
</organism>
<keyword evidence="7 9" id="KW-0456">Lyase</keyword>
<evidence type="ECO:0000256" key="5">
    <source>
        <dbReference type="ARBA" id="ARBA00022556"/>
    </source>
</evidence>
<evidence type="ECO:0000313" key="11">
    <source>
        <dbReference type="Proteomes" id="UP000254711"/>
    </source>
</evidence>
<keyword evidence="5 9" id="KW-0441">Lipid A biosynthesis</keyword>
<evidence type="ECO:0000256" key="4">
    <source>
        <dbReference type="ARBA" id="ARBA00022516"/>
    </source>
</evidence>
<keyword evidence="4 9" id="KW-0444">Lipid biosynthesis</keyword>
<dbReference type="NCBIfam" id="TIGR01750">
    <property type="entry name" value="fabZ"/>
    <property type="match status" value="1"/>
</dbReference>
<evidence type="ECO:0000256" key="9">
    <source>
        <dbReference type="HAMAP-Rule" id="MF_00406"/>
    </source>
</evidence>
<dbReference type="GO" id="GO:0019171">
    <property type="term" value="F:(3R)-hydroxyacyl-[acyl-carrier-protein] dehydratase activity"/>
    <property type="evidence" value="ECO:0007669"/>
    <property type="project" value="UniProtKB-EC"/>
</dbReference>
<dbReference type="EMBL" id="QQSY01000003">
    <property type="protein sequence ID" value="RDI97897.1"/>
    <property type="molecule type" value="Genomic_DNA"/>
</dbReference>
<dbReference type="GO" id="GO:0016020">
    <property type="term" value="C:membrane"/>
    <property type="evidence" value="ECO:0007669"/>
    <property type="project" value="GOC"/>
</dbReference>
<comment type="catalytic activity">
    <reaction evidence="9">
        <text>a (3R)-hydroxyacyl-[ACP] = a (2E)-enoyl-[ACP] + H2O</text>
        <dbReference type="Rhea" id="RHEA:13097"/>
        <dbReference type="Rhea" id="RHEA-COMP:9925"/>
        <dbReference type="Rhea" id="RHEA-COMP:9945"/>
        <dbReference type="ChEBI" id="CHEBI:15377"/>
        <dbReference type="ChEBI" id="CHEBI:78784"/>
        <dbReference type="ChEBI" id="CHEBI:78827"/>
        <dbReference type="EC" id="4.2.1.59"/>
    </reaction>
</comment>
<dbReference type="CDD" id="cd01288">
    <property type="entry name" value="FabZ"/>
    <property type="match status" value="1"/>
</dbReference>
<proteinExistence type="inferred from homology"/>
<dbReference type="Proteomes" id="UP000254711">
    <property type="component" value="Unassembled WGS sequence"/>
</dbReference>
<evidence type="ECO:0000256" key="7">
    <source>
        <dbReference type="ARBA" id="ARBA00023239"/>
    </source>
</evidence>
<comment type="subcellular location">
    <subcellularLocation>
        <location evidence="1 9">Cytoplasm</location>
    </subcellularLocation>
</comment>
<dbReference type="Gene3D" id="3.10.129.10">
    <property type="entry name" value="Hotdog Thioesterase"/>
    <property type="match status" value="1"/>
</dbReference>
<comment type="similarity">
    <text evidence="2 9">Belongs to the thioester dehydratase family. FabZ subfamily.</text>
</comment>
<evidence type="ECO:0000313" key="10">
    <source>
        <dbReference type="EMBL" id="RDI97897.1"/>
    </source>
</evidence>
<accession>A0A370K617</accession>
<evidence type="ECO:0000256" key="1">
    <source>
        <dbReference type="ARBA" id="ARBA00004496"/>
    </source>
</evidence>
<evidence type="ECO:0000256" key="8">
    <source>
        <dbReference type="ARBA" id="ARBA00025049"/>
    </source>
</evidence>
<comment type="caution">
    <text evidence="10">The sequence shown here is derived from an EMBL/GenBank/DDBJ whole genome shotgun (WGS) entry which is preliminary data.</text>
</comment>
<dbReference type="GO" id="GO:0005737">
    <property type="term" value="C:cytoplasm"/>
    <property type="evidence" value="ECO:0007669"/>
    <property type="project" value="UniProtKB-SubCell"/>
</dbReference>
<keyword evidence="6 9" id="KW-0443">Lipid metabolism</keyword>
<sequence>MTDHTVPFHLPVNVEQIQQLLPHRYPFLLVDRVIELVPDKRAVAIKNVTINEPFFQGHFPGHPVMPGVLIIEAMAQAAGLLTQISSRLKGTTGSPLFYLAKVDNARFNAPVVPGDQLRLEVELKRLLRSMGLFEARTIVDGKEVASCELMCAARTDK</sequence>
<dbReference type="PANTHER" id="PTHR30272">
    <property type="entry name" value="3-HYDROXYACYL-[ACYL-CARRIER-PROTEIN] DEHYDRATASE"/>
    <property type="match status" value="1"/>
</dbReference>
<dbReference type="Pfam" id="PF07977">
    <property type="entry name" value="FabA"/>
    <property type="match status" value="1"/>
</dbReference>
<dbReference type="EC" id="4.2.1.59" evidence="9"/>
<dbReference type="OrthoDB" id="9772788at2"/>
<dbReference type="GO" id="GO:0009245">
    <property type="term" value="P:lipid A biosynthetic process"/>
    <property type="evidence" value="ECO:0007669"/>
    <property type="project" value="UniProtKB-UniRule"/>
</dbReference>
<dbReference type="SUPFAM" id="SSF54637">
    <property type="entry name" value="Thioesterase/thiol ester dehydrase-isomerase"/>
    <property type="match status" value="1"/>
</dbReference>
<evidence type="ECO:0000256" key="6">
    <source>
        <dbReference type="ARBA" id="ARBA00023098"/>
    </source>
</evidence>
<name>A0A370K617_9GAMM</name>
<dbReference type="FunFam" id="3.10.129.10:FF:000001">
    <property type="entry name" value="3-hydroxyacyl-[acyl-carrier-protein] dehydratase FabZ"/>
    <property type="match status" value="1"/>
</dbReference>
<keyword evidence="3 9" id="KW-0963">Cytoplasm</keyword>
<dbReference type="AlphaFoldDB" id="A0A370K617"/>
<dbReference type="PANTHER" id="PTHR30272:SF1">
    <property type="entry name" value="3-HYDROXYACYL-[ACYL-CARRIER-PROTEIN] DEHYDRATASE"/>
    <property type="match status" value="1"/>
</dbReference>
<evidence type="ECO:0000256" key="2">
    <source>
        <dbReference type="ARBA" id="ARBA00009174"/>
    </source>
</evidence>
<gene>
    <name evidence="9 10" type="primary">fabZ</name>
    <name evidence="10" type="ORF">DVT68_12405</name>
</gene>
<protein>
    <recommendedName>
        <fullName evidence="9">3-hydroxyacyl-[acyl-carrier-protein] dehydratase FabZ</fullName>
        <ecNumber evidence="9">4.2.1.59</ecNumber>
    </recommendedName>
    <alternativeName>
        <fullName evidence="9">(3R)-hydroxymyristoyl-[acyl-carrier-protein] dehydratase</fullName>
        <shortName evidence="9">(3R)-hydroxymyristoyl-ACP dehydrase</shortName>
    </alternativeName>
    <alternativeName>
        <fullName evidence="9">Beta-hydroxyacyl-ACP dehydratase</fullName>
    </alternativeName>
</protein>
<feature type="active site" evidence="9">
    <location>
        <position position="58"/>
    </location>
</feature>
<comment type="function">
    <text evidence="8 9">Involved in unsaturated fatty acids biosynthesis. Catalyzes the dehydration of short chain beta-hydroxyacyl-ACPs and long chain saturated and unsaturated beta-hydroxyacyl-ACPs.</text>
</comment>
<dbReference type="HAMAP" id="MF_00406">
    <property type="entry name" value="FabZ"/>
    <property type="match status" value="1"/>
</dbReference>
<dbReference type="RefSeq" id="WP_114825414.1">
    <property type="nucleotide sequence ID" value="NZ_QQSY01000003.1"/>
</dbReference>
<dbReference type="NCBIfam" id="NF000582">
    <property type="entry name" value="PRK00006.1"/>
    <property type="match status" value="1"/>
</dbReference>
<dbReference type="InterPro" id="IPR013114">
    <property type="entry name" value="FabA_FabZ"/>
</dbReference>
<evidence type="ECO:0000256" key="3">
    <source>
        <dbReference type="ARBA" id="ARBA00022490"/>
    </source>
</evidence>
<keyword evidence="11" id="KW-1185">Reference proteome</keyword>
<dbReference type="GO" id="GO:0006633">
    <property type="term" value="P:fatty acid biosynthetic process"/>
    <property type="evidence" value="ECO:0007669"/>
    <property type="project" value="UniProtKB-UniRule"/>
</dbReference>
<dbReference type="InterPro" id="IPR029069">
    <property type="entry name" value="HotDog_dom_sf"/>
</dbReference>
<reference evidence="10 11" key="1">
    <citation type="submission" date="2018-07" db="EMBL/GenBank/DDBJ databases">
        <title>Dyella solisilvae sp. nov., isolated from the pine and broad-leaved mixed forest soil.</title>
        <authorList>
            <person name="Gao Z."/>
            <person name="Qiu L."/>
        </authorList>
    </citation>
    <scope>NUCLEOTIDE SEQUENCE [LARGE SCALE GENOMIC DNA]</scope>
    <source>
        <strain evidence="10 11">DHG54</strain>
    </source>
</reference>